<dbReference type="Pfam" id="PF01408">
    <property type="entry name" value="GFO_IDH_MocA"/>
    <property type="match status" value="1"/>
</dbReference>
<evidence type="ECO:0000259" key="2">
    <source>
        <dbReference type="Pfam" id="PF22725"/>
    </source>
</evidence>
<evidence type="ECO:0000259" key="1">
    <source>
        <dbReference type="Pfam" id="PF01408"/>
    </source>
</evidence>
<dbReference type="PANTHER" id="PTHR43377">
    <property type="entry name" value="BILIVERDIN REDUCTASE A"/>
    <property type="match status" value="1"/>
</dbReference>
<dbReference type="EMBL" id="UINC01003831">
    <property type="protein sequence ID" value="SVA09596.1"/>
    <property type="molecule type" value="Genomic_DNA"/>
</dbReference>
<evidence type="ECO:0008006" key="4">
    <source>
        <dbReference type="Google" id="ProtNLM"/>
    </source>
</evidence>
<gene>
    <name evidence="3" type="ORF">METZ01_LOCUS62450</name>
</gene>
<dbReference type="SUPFAM" id="SSF55347">
    <property type="entry name" value="Glyceraldehyde-3-phosphate dehydrogenase-like, C-terminal domain"/>
    <property type="match status" value="1"/>
</dbReference>
<sequence length="351" mass="39568">MKKKVNIAVIGAGWWCTEFHLPYLKSLENVNLFSVCRFGKKELEQVRQKFNFIHSSENYEEALSYEELDGAIISTPHTEHFLGAKKALDNNLHLIIEKPMTLKTEDAKIIYELSIKNNKEIIIPYGYNFTHYMDKAREFINNDLLGQIKHIDASMSSPTLDLFGGEGLIEAKDHTFQPLTSTWSDPERGGGYAWGQTSHLIGAIFKLTKLTPEKLFCFHTRSPTKVDYTNAVSLMFKEGVSATISGCAYLPKQKEEHIEIKIHGTKGALFLDIEPYRERLTIKVEGDNIEYDMKGEGALTYSTNAAIDALISACEGTVVDHGCNALNGYKTVQVLDAMYRSMQSSKVENVY</sequence>
<dbReference type="SUPFAM" id="SSF51735">
    <property type="entry name" value="NAD(P)-binding Rossmann-fold domains"/>
    <property type="match status" value="1"/>
</dbReference>
<dbReference type="Gene3D" id="3.40.50.720">
    <property type="entry name" value="NAD(P)-binding Rossmann-like Domain"/>
    <property type="match status" value="1"/>
</dbReference>
<proteinExistence type="predicted"/>
<organism evidence="3">
    <name type="scientific">marine metagenome</name>
    <dbReference type="NCBI Taxonomy" id="408172"/>
    <lineage>
        <taxon>unclassified sequences</taxon>
        <taxon>metagenomes</taxon>
        <taxon>ecological metagenomes</taxon>
    </lineage>
</organism>
<dbReference type="AlphaFoldDB" id="A0A381T081"/>
<accession>A0A381T081</accession>
<name>A0A381T081_9ZZZZ</name>
<dbReference type="InterPro" id="IPR000683">
    <property type="entry name" value="Gfo/Idh/MocA-like_OxRdtase_N"/>
</dbReference>
<dbReference type="Gene3D" id="3.30.360.10">
    <property type="entry name" value="Dihydrodipicolinate Reductase, domain 2"/>
    <property type="match status" value="1"/>
</dbReference>
<dbReference type="Pfam" id="PF22725">
    <property type="entry name" value="GFO_IDH_MocA_C3"/>
    <property type="match status" value="1"/>
</dbReference>
<evidence type="ECO:0000313" key="3">
    <source>
        <dbReference type="EMBL" id="SVA09596.1"/>
    </source>
</evidence>
<dbReference type="GO" id="GO:0000166">
    <property type="term" value="F:nucleotide binding"/>
    <property type="evidence" value="ECO:0007669"/>
    <property type="project" value="InterPro"/>
</dbReference>
<feature type="domain" description="GFO/IDH/MocA-like oxidoreductase" evidence="2">
    <location>
        <begin position="135"/>
        <end position="269"/>
    </location>
</feature>
<dbReference type="InterPro" id="IPR055170">
    <property type="entry name" value="GFO_IDH_MocA-like_dom"/>
</dbReference>
<reference evidence="3" key="1">
    <citation type="submission" date="2018-05" db="EMBL/GenBank/DDBJ databases">
        <authorList>
            <person name="Lanie J.A."/>
            <person name="Ng W.-L."/>
            <person name="Kazmierczak K.M."/>
            <person name="Andrzejewski T.M."/>
            <person name="Davidsen T.M."/>
            <person name="Wayne K.J."/>
            <person name="Tettelin H."/>
            <person name="Glass J.I."/>
            <person name="Rusch D."/>
            <person name="Podicherti R."/>
            <person name="Tsui H.-C.T."/>
            <person name="Winkler M.E."/>
        </authorList>
    </citation>
    <scope>NUCLEOTIDE SEQUENCE</scope>
</reference>
<dbReference type="InterPro" id="IPR036291">
    <property type="entry name" value="NAD(P)-bd_dom_sf"/>
</dbReference>
<dbReference type="InterPro" id="IPR051450">
    <property type="entry name" value="Gfo/Idh/MocA_Oxidoreductases"/>
</dbReference>
<feature type="domain" description="Gfo/Idh/MocA-like oxidoreductase N-terminal" evidence="1">
    <location>
        <begin position="5"/>
        <end position="120"/>
    </location>
</feature>
<protein>
    <recommendedName>
        <fullName evidence="4">Gfo/Idh/MocA-like oxidoreductase N-terminal domain-containing protein</fullName>
    </recommendedName>
</protein>
<dbReference type="PANTHER" id="PTHR43377:SF1">
    <property type="entry name" value="BILIVERDIN REDUCTASE A"/>
    <property type="match status" value="1"/>
</dbReference>